<reference evidence="2 3" key="1">
    <citation type="journal article" date="2013" name="Proc. Natl. Acad. Sci. U.S.A.">
        <title>The king cobra genome reveals dynamic gene evolution and adaptation in the snake venom system.</title>
        <authorList>
            <person name="Vonk F.J."/>
            <person name="Casewell N.R."/>
            <person name="Henkel C.V."/>
            <person name="Heimberg A.M."/>
            <person name="Jansen H.J."/>
            <person name="McCleary R.J."/>
            <person name="Kerkkamp H.M."/>
            <person name="Vos R.A."/>
            <person name="Guerreiro I."/>
            <person name="Calvete J.J."/>
            <person name="Wuster W."/>
            <person name="Woods A.E."/>
            <person name="Logan J.M."/>
            <person name="Harrison R.A."/>
            <person name="Castoe T.A."/>
            <person name="de Koning A.P."/>
            <person name="Pollock D.D."/>
            <person name="Yandell M."/>
            <person name="Calderon D."/>
            <person name="Renjifo C."/>
            <person name="Currier R.B."/>
            <person name="Salgado D."/>
            <person name="Pla D."/>
            <person name="Sanz L."/>
            <person name="Hyder A.S."/>
            <person name="Ribeiro J.M."/>
            <person name="Arntzen J.W."/>
            <person name="van den Thillart G.E."/>
            <person name="Boetzer M."/>
            <person name="Pirovano W."/>
            <person name="Dirks R.P."/>
            <person name="Spaink H.P."/>
            <person name="Duboule D."/>
            <person name="McGlinn E."/>
            <person name="Kini R.M."/>
            <person name="Richardson M.K."/>
        </authorList>
    </citation>
    <scope>NUCLEOTIDE SEQUENCE</scope>
    <source>
        <tissue evidence="2">Blood</tissue>
    </source>
</reference>
<organism evidence="2 3">
    <name type="scientific">Ophiophagus hannah</name>
    <name type="common">King cobra</name>
    <name type="synonym">Naja hannah</name>
    <dbReference type="NCBI Taxonomy" id="8665"/>
    <lineage>
        <taxon>Eukaryota</taxon>
        <taxon>Metazoa</taxon>
        <taxon>Chordata</taxon>
        <taxon>Craniata</taxon>
        <taxon>Vertebrata</taxon>
        <taxon>Euteleostomi</taxon>
        <taxon>Lepidosauria</taxon>
        <taxon>Squamata</taxon>
        <taxon>Bifurcata</taxon>
        <taxon>Unidentata</taxon>
        <taxon>Episquamata</taxon>
        <taxon>Toxicofera</taxon>
        <taxon>Serpentes</taxon>
        <taxon>Colubroidea</taxon>
        <taxon>Elapidae</taxon>
        <taxon>Elapinae</taxon>
        <taxon>Ophiophagus</taxon>
    </lineage>
</organism>
<feature type="region of interest" description="Disordered" evidence="1">
    <location>
        <begin position="372"/>
        <end position="392"/>
    </location>
</feature>
<proteinExistence type="predicted"/>
<dbReference type="OrthoDB" id="276744at2759"/>
<keyword evidence="3" id="KW-1185">Reference proteome</keyword>
<name>V8N3M0_OPHHA</name>
<evidence type="ECO:0000313" key="2">
    <source>
        <dbReference type="EMBL" id="ETE56750.1"/>
    </source>
</evidence>
<dbReference type="EMBL" id="AZIM01013251">
    <property type="protein sequence ID" value="ETE56750.1"/>
    <property type="molecule type" value="Genomic_DNA"/>
</dbReference>
<evidence type="ECO:0000313" key="3">
    <source>
        <dbReference type="Proteomes" id="UP000018936"/>
    </source>
</evidence>
<feature type="non-terminal residue" evidence="2">
    <location>
        <position position="1"/>
    </location>
</feature>
<accession>V8N3M0</accession>
<protein>
    <submittedName>
        <fullName evidence="2">Uncharacterized protein</fullName>
    </submittedName>
</protein>
<dbReference type="AlphaFoldDB" id="V8N3M0"/>
<evidence type="ECO:0000256" key="1">
    <source>
        <dbReference type="SAM" id="MobiDB-lite"/>
    </source>
</evidence>
<gene>
    <name evidence="2" type="ORF">L345_17538</name>
</gene>
<sequence length="392" mass="43812">MPLPVPATEPAFTQSVWSVKIHLDLELIFLGPNIILSISWPLLLSKNWIHTHPSQILQSGQSRETKSPALHAGAEPDLKAHKVFARLHQAIATSPSPKQKFHRRAGCVWFFLPLTRFFSLPFPRRSTLEWSQLIPLQAETCSPMVLWSPPSEEQREGRNRSCLWKWWELHPWRLERKRASGHVQRARPYKSEAPTPPLGLSHPSLPTFACGGGRGAAGGLTSKSESVLRWMSQRQVAAAKGPYKPGSIPTRLEVDSAFHPPEHPDFLAPLYLRIVVIFVLVTPILSKATPGIQHPVLLATLQKEKDVEALEKVQRRATGMIKGLETKTYEEQPQGLGLAGPEEKGSRVDMIGAFQYLRGCPKEGGVKLLSKAPEGRTRSNGWKLIKERSNLE</sequence>
<dbReference type="Proteomes" id="UP000018936">
    <property type="component" value="Unassembled WGS sequence"/>
</dbReference>
<comment type="caution">
    <text evidence="2">The sequence shown here is derived from an EMBL/GenBank/DDBJ whole genome shotgun (WGS) entry which is preliminary data.</text>
</comment>